<dbReference type="NCBIfam" id="TIGR04183">
    <property type="entry name" value="Por_Secre_tail"/>
    <property type="match status" value="1"/>
</dbReference>
<evidence type="ECO:0000256" key="1">
    <source>
        <dbReference type="ARBA" id="ARBA00022729"/>
    </source>
</evidence>
<dbReference type="Pfam" id="PF00041">
    <property type="entry name" value="fn3"/>
    <property type="match status" value="7"/>
</dbReference>
<protein>
    <submittedName>
        <fullName evidence="5">GEVED domain-containing protein</fullName>
    </submittedName>
</protein>
<dbReference type="Pfam" id="PF18962">
    <property type="entry name" value="Por_Secre_tail"/>
    <property type="match status" value="1"/>
</dbReference>
<dbReference type="EMBL" id="JAPDHV010000001">
    <property type="protein sequence ID" value="MCW3160244.1"/>
    <property type="molecule type" value="Genomic_DNA"/>
</dbReference>
<dbReference type="PANTHER" id="PTHR46708:SF2">
    <property type="entry name" value="FIBRONECTIN TYPE-III DOMAIN-CONTAINING PROTEIN"/>
    <property type="match status" value="1"/>
</dbReference>
<dbReference type="SUPFAM" id="SSF49265">
    <property type="entry name" value="Fibronectin type III"/>
    <property type="match status" value="5"/>
</dbReference>
<feature type="domain" description="Fibronectin type-III" evidence="4">
    <location>
        <begin position="904"/>
        <end position="989"/>
    </location>
</feature>
<gene>
    <name evidence="5" type="ORF">OH806_03065</name>
</gene>
<keyword evidence="2" id="KW-0677">Repeat</keyword>
<sequence>MKKIFTSFFLICLFVITSAQWNPTKFNGEKIRESSEIKNYYSLDISLLKSQLARAQETGPTSKPVTISLPTLDGKIEKFAVYSYPVVVKELAEEYQLGSYVGVGIDDPGKYLRFSLAPNDFQSMIVKNGKSEFIEPVDKDKTVYGVHPKTDKSKDGFLCSMNEGTLSKQEIANLYDHGKSFVNQPTNFAKSSDKKHRTLRLAMSVTGEYTQYFGGTVANALTAINATLTRVNGVFEKDFAMHLILQNYPAVIYTNPATDPYSPAATGAAGAWNLELQQTLTANVGNANYDIGHLFGASGGGGNAGCIGCVCINPANANDQQKGSGYTSPGDAIPQGDNFDIDYVAHEIGHQLGANHTFSHSLTGQFAAALIEPGSGSSIMGYAGITGANTDVQPHSDAYFNAYNIKQVQTNLISKTCDVETTTTNNPPVIAALPTYNIPKSTAFVLTASATDPENDPLTYTWEQQDAATVIVNKTNLGNTTSGATFRSMPPTTSPSRYFPRLSSVLSGVLNNSNNLWEAVSTIARTTKFAVTVRDNSPVAHEQQTQTAEQTIIVGNDGPFKVNTTSVYNNGPTTVTWDVVNTTAAPYNVANVKIDYTADNGATWNTVSASTANDGTEAVDFGALTVGATIKIRVSAIGNVFYAVSTATVATLTVCTSAPPTGIVVSGITQTQAVITWNAVANATYVVQYRPVGSATWQTIPATTNTVTLINLTDGVQYEVQVANVCSGTQGNFSGSVTFTTLGLTYCTMQSSDFSDEYISNVTVTPTGAAVMSNTSVGSTYTDYSNTPSALVNLVIGSANNTISVSKFWTGTTFSEAVGVWIDFNRNGTFEANEQIMNSAASTTTPVTATFTVPATAYNGPATTRMRVALRFSSSPVMCTSYTFGEVEDYAVKLIQPIPCTSNAPLNLTVTNITATSAYVMWDPASGATYVLQYRKVGDPTWQNVPLTTNAYTINNLTEQTQYEVRVAYVCSGTQGTFTNPYQFTTPAVTYCNITGTSSNGHISNVTILPTNSYVMSNTTTGNGYTDYSADPAKLVTLVRSSTNNSISVSKSWTGTSASLAVGAWIDFNRNGVFETTERVINTTASTTTPITATFTVPATSYSGPLTLRMRVIVSSSTISDPCVNIANGEVEDYAVKIIDLQPCATAAPSPIIVSNVTGSTALVSWINSTGATYALRYKATASATWITVNPATNPYTIINLNALTQYEVQVATICGGTQGAWSASVNFTTPALTYCNSGTATVTEAWISNITMTPTSSSVMSNNSAASTYTDYSTDPTKLITMARNTTGNVLSVGRTFTGTGTYSTYAWIDFNGDGVFNNTPSTTAGGERIMNLSYSQTSPVTATFAVPANAYSGTNNVKMRVIVYFLTPTDACSVLTSNGEVEDYAIKFVDIQPCTTAAPSNITVSNITATTANVSWLAATGATYVLRYRQVGTPTWTTVDPVPAPGNSYTIPGLTEQTQYEVQVATRCSGTLGAFSPSTIFTTTPITYCNMTGTGTNDHIANVTMTSANAGIPPMSNTSVQTNYISYTTPATLVNLEIGSTGNKISVTKGWTGTTQSDAVSAWIDFNRNGVFEANEQILSSAASTTATVSNTFTVPTTAYSGPLTTTMRVVLKRTSAPVMCQNAANGEVEDYAVKLRPCATTTPTNVVINTITHNSASVNWTAATNNVSYIVQYRVLGSTAWTSVVASTLIGNIPLPLTNLTPATTYEVQVAAVCGNTPGTFTPIKTFTTRCDPTPPNVAVSNVTTNSALITWTPLAANSTYVMRYRVVGTTAWITVNLPNPPANTYTLPGLDPYTTYEVQIANICTGETTPNPWSNPKVFTTERTCELPPPGLTITNLTPTTAVVVWDPFPGATYILRYRKVGIPSWTNVPVSTNTYTITGLLELTKYEMQVVNVCNGTPGTYSPPYYFTTPTVIYCHMQSQNGTSTYISNVKVKPNGKPEMNNTSVGSTYSDYTGNPAKFIELIQGSTGNQISIEKKLLGANGDAGLAVWIDFDRSGTFDINERILAVAPNQTTPITGTFDVPADAFVSLSDYKYVVMRVALQKGGIPVNCTSFTDGEVEDYTVRISKNPVVNTINQTDIMIYPNPVSTVLYVKNISKKANYKIYNAAGQVVSSGLILNNAIDVRNLINGVYVIDIDDVQGKAQKKFIKE</sequence>
<dbReference type="InterPro" id="IPR024079">
    <property type="entry name" value="MetalloPept_cat_dom_sf"/>
</dbReference>
<organism evidence="5 6">
    <name type="scientific">Chryseobacterium oryctis</name>
    <dbReference type="NCBI Taxonomy" id="2952618"/>
    <lineage>
        <taxon>Bacteria</taxon>
        <taxon>Pseudomonadati</taxon>
        <taxon>Bacteroidota</taxon>
        <taxon>Flavobacteriia</taxon>
        <taxon>Flavobacteriales</taxon>
        <taxon>Weeksellaceae</taxon>
        <taxon>Chryseobacterium group</taxon>
        <taxon>Chryseobacterium</taxon>
    </lineage>
</organism>
<feature type="chain" id="PRO_5045839638" evidence="3">
    <location>
        <begin position="22"/>
        <end position="2154"/>
    </location>
</feature>
<dbReference type="InterPro" id="IPR003961">
    <property type="entry name" value="FN3_dom"/>
</dbReference>
<dbReference type="InterPro" id="IPR026444">
    <property type="entry name" value="Secre_tail"/>
</dbReference>
<dbReference type="PROSITE" id="PS50853">
    <property type="entry name" value="FN3"/>
    <property type="match status" value="7"/>
</dbReference>
<dbReference type="Proteomes" id="UP001163719">
    <property type="component" value="Unassembled WGS sequence"/>
</dbReference>
<reference evidence="5" key="1">
    <citation type="submission" date="2022-10" db="EMBL/GenBank/DDBJ databases">
        <title>Chryseobacterium babae sp. nov. isolated from the gut of the beetle Oryctes rhinoceros, and Chryseobacterium kimseyorum sp. nov., isolated from a stick insect rearing cage.</title>
        <authorList>
            <person name="Shelomi M."/>
            <person name="Han C.-J."/>
            <person name="Chen W.-M."/>
            <person name="Chen H.-K."/>
            <person name="Liaw S.-J."/>
            <person name="Muhle E."/>
            <person name="Clermont D."/>
        </authorList>
    </citation>
    <scope>NUCLEOTIDE SEQUENCE</scope>
    <source>
        <strain evidence="5">WLa1L2M3</strain>
    </source>
</reference>
<dbReference type="InterPro" id="IPR045474">
    <property type="entry name" value="GEVED"/>
</dbReference>
<comment type="caution">
    <text evidence="5">The sequence shown here is derived from an EMBL/GenBank/DDBJ whole genome shotgun (WGS) entry which is preliminary data.</text>
</comment>
<evidence type="ECO:0000256" key="2">
    <source>
        <dbReference type="ARBA" id="ARBA00022737"/>
    </source>
</evidence>
<feature type="domain" description="Fibronectin type-III" evidence="4">
    <location>
        <begin position="1148"/>
        <end position="1233"/>
    </location>
</feature>
<dbReference type="Gene3D" id="3.40.390.10">
    <property type="entry name" value="Collagenase (Catalytic Domain)"/>
    <property type="match status" value="1"/>
</dbReference>
<dbReference type="Pfam" id="PF20009">
    <property type="entry name" value="GEVED"/>
    <property type="match status" value="5"/>
</dbReference>
<dbReference type="InterPro" id="IPR013783">
    <property type="entry name" value="Ig-like_fold"/>
</dbReference>
<proteinExistence type="predicted"/>
<feature type="signal peptide" evidence="3">
    <location>
        <begin position="1"/>
        <end position="21"/>
    </location>
</feature>
<dbReference type="PANTHER" id="PTHR46708">
    <property type="entry name" value="TENASCIN"/>
    <property type="match status" value="1"/>
</dbReference>
<accession>A0ABT3HKD6</accession>
<feature type="domain" description="Fibronectin type-III" evidence="4">
    <location>
        <begin position="1645"/>
        <end position="1735"/>
    </location>
</feature>
<dbReference type="CDD" id="cd00063">
    <property type="entry name" value="FN3"/>
    <property type="match status" value="7"/>
</dbReference>
<dbReference type="SMART" id="SM00060">
    <property type="entry name" value="FN3"/>
    <property type="match status" value="7"/>
</dbReference>
<evidence type="ECO:0000313" key="5">
    <source>
        <dbReference type="EMBL" id="MCW3160244.1"/>
    </source>
</evidence>
<dbReference type="Gene3D" id="2.60.40.10">
    <property type="entry name" value="Immunoglobulins"/>
    <property type="match status" value="7"/>
</dbReference>
<dbReference type="Pfam" id="PF13583">
    <property type="entry name" value="Reprolysin_4"/>
    <property type="match status" value="1"/>
</dbReference>
<evidence type="ECO:0000313" key="6">
    <source>
        <dbReference type="Proteomes" id="UP001163719"/>
    </source>
</evidence>
<evidence type="ECO:0000256" key="3">
    <source>
        <dbReference type="SAM" id="SignalP"/>
    </source>
</evidence>
<keyword evidence="1 3" id="KW-0732">Signal</keyword>
<dbReference type="RefSeq" id="WP_264742194.1">
    <property type="nucleotide sequence ID" value="NZ_JAPDHV010000001.1"/>
</dbReference>
<evidence type="ECO:0000259" key="4">
    <source>
        <dbReference type="PROSITE" id="PS50853"/>
    </source>
</evidence>
<keyword evidence="6" id="KW-1185">Reference proteome</keyword>
<dbReference type="SUPFAM" id="SSF55486">
    <property type="entry name" value="Metalloproteases ('zincins'), catalytic domain"/>
    <property type="match status" value="1"/>
</dbReference>
<feature type="domain" description="Fibronectin type-III" evidence="4">
    <location>
        <begin position="1400"/>
        <end position="1488"/>
    </location>
</feature>
<dbReference type="InterPro" id="IPR050991">
    <property type="entry name" value="ECM_Regulatory_Proteins"/>
</dbReference>
<feature type="domain" description="Fibronectin type-III" evidence="4">
    <location>
        <begin position="1832"/>
        <end position="1917"/>
    </location>
</feature>
<feature type="domain" description="Fibronectin type-III" evidence="4">
    <location>
        <begin position="1737"/>
        <end position="1828"/>
    </location>
</feature>
<name>A0ABT3HKD6_9FLAO</name>
<dbReference type="InterPro" id="IPR036116">
    <property type="entry name" value="FN3_sf"/>
</dbReference>
<feature type="domain" description="Fibronectin type-III" evidence="4">
    <location>
        <begin position="659"/>
        <end position="744"/>
    </location>
</feature>